<keyword evidence="4 6" id="KW-1133">Transmembrane helix</keyword>
<dbReference type="AlphaFoldDB" id="A0A1E4TCP7"/>
<proteinExistence type="inferred from homology"/>
<dbReference type="PANTHER" id="PTHR28286">
    <property type="match status" value="1"/>
</dbReference>
<dbReference type="SMART" id="SM01021">
    <property type="entry name" value="Bac_rhodopsin"/>
    <property type="match status" value="1"/>
</dbReference>
<feature type="transmembrane region" description="Helical" evidence="6">
    <location>
        <begin position="199"/>
        <end position="218"/>
    </location>
</feature>
<evidence type="ECO:0000256" key="5">
    <source>
        <dbReference type="ARBA" id="ARBA00023136"/>
    </source>
</evidence>
<feature type="transmembrane region" description="Helical" evidence="6">
    <location>
        <begin position="110"/>
        <end position="128"/>
    </location>
</feature>
<dbReference type="PRINTS" id="PR00251">
    <property type="entry name" value="BACTRLOPSIN"/>
</dbReference>
<organism evidence="7 8">
    <name type="scientific">Tortispora caseinolytica NRRL Y-17796</name>
    <dbReference type="NCBI Taxonomy" id="767744"/>
    <lineage>
        <taxon>Eukaryota</taxon>
        <taxon>Fungi</taxon>
        <taxon>Dikarya</taxon>
        <taxon>Ascomycota</taxon>
        <taxon>Saccharomycotina</taxon>
        <taxon>Trigonopsidomycetes</taxon>
        <taxon>Trigonopsidales</taxon>
        <taxon>Trigonopsidaceae</taxon>
        <taxon>Tortispora</taxon>
    </lineage>
</organism>
<evidence type="ECO:0000256" key="6">
    <source>
        <dbReference type="SAM" id="Phobius"/>
    </source>
</evidence>
<comment type="subcellular location">
    <subcellularLocation>
        <location evidence="1">Membrane</location>
        <topology evidence="1">Multi-pass membrane protein</topology>
    </subcellularLocation>
</comment>
<evidence type="ECO:0000256" key="2">
    <source>
        <dbReference type="ARBA" id="ARBA00008130"/>
    </source>
</evidence>
<accession>A0A1E4TCP7</accession>
<protein>
    <submittedName>
        <fullName evidence="7">Uncharacterized protein</fullName>
    </submittedName>
</protein>
<evidence type="ECO:0000313" key="7">
    <source>
        <dbReference type="EMBL" id="ODV89497.1"/>
    </source>
</evidence>
<feature type="transmembrane region" description="Helical" evidence="6">
    <location>
        <begin position="35"/>
        <end position="57"/>
    </location>
</feature>
<dbReference type="InterPro" id="IPR001425">
    <property type="entry name" value="Arc/bac/fun_rhodopsins"/>
</dbReference>
<dbReference type="CDD" id="cd15239">
    <property type="entry name" value="7tm_YRO2_fungal-like"/>
    <property type="match status" value="1"/>
</dbReference>
<feature type="transmembrane region" description="Helical" evidence="6">
    <location>
        <begin position="230"/>
        <end position="250"/>
    </location>
</feature>
<keyword evidence="5 6" id="KW-0472">Membrane</keyword>
<evidence type="ECO:0000256" key="3">
    <source>
        <dbReference type="ARBA" id="ARBA00022692"/>
    </source>
</evidence>
<keyword evidence="8" id="KW-1185">Reference proteome</keyword>
<feature type="transmembrane region" description="Helical" evidence="6">
    <location>
        <begin position="69"/>
        <end position="90"/>
    </location>
</feature>
<dbReference type="Gene3D" id="1.20.1070.10">
    <property type="entry name" value="Rhodopsin 7-helix transmembrane proteins"/>
    <property type="match status" value="1"/>
</dbReference>
<dbReference type="SUPFAM" id="SSF81321">
    <property type="entry name" value="Family A G protein-coupled receptor-like"/>
    <property type="match status" value="1"/>
</dbReference>
<dbReference type="EMBL" id="KV453843">
    <property type="protein sequence ID" value="ODV89497.1"/>
    <property type="molecule type" value="Genomic_DNA"/>
</dbReference>
<dbReference type="PANTHER" id="PTHR28286:SF1">
    <property type="entry name" value="30 KDA HEAT SHOCK PROTEIN-RELATED"/>
    <property type="match status" value="1"/>
</dbReference>
<dbReference type="Proteomes" id="UP000095023">
    <property type="component" value="Unassembled WGS sequence"/>
</dbReference>
<dbReference type="InterPro" id="IPR043476">
    <property type="entry name" value="Yro2-like_7TM"/>
</dbReference>
<dbReference type="Pfam" id="PF01036">
    <property type="entry name" value="Bac_rhodopsin"/>
    <property type="match status" value="1"/>
</dbReference>
<evidence type="ECO:0000256" key="1">
    <source>
        <dbReference type="ARBA" id="ARBA00004141"/>
    </source>
</evidence>
<feature type="transmembrane region" description="Helical" evidence="6">
    <location>
        <begin position="161"/>
        <end position="179"/>
    </location>
</feature>
<dbReference type="GO" id="GO:0005783">
    <property type="term" value="C:endoplasmic reticulum"/>
    <property type="evidence" value="ECO:0007669"/>
    <property type="project" value="TreeGrafter"/>
</dbReference>
<dbReference type="FunFam" id="1.20.1070.10:FF:000160">
    <property type="entry name" value="Related to Opsin-1"/>
    <property type="match status" value="1"/>
</dbReference>
<evidence type="ECO:0000256" key="4">
    <source>
        <dbReference type="ARBA" id="ARBA00022989"/>
    </source>
</evidence>
<evidence type="ECO:0000313" key="8">
    <source>
        <dbReference type="Proteomes" id="UP000095023"/>
    </source>
</evidence>
<gene>
    <name evidence="7" type="ORF">CANCADRAFT_140092</name>
</gene>
<dbReference type="GO" id="GO:0005886">
    <property type="term" value="C:plasma membrane"/>
    <property type="evidence" value="ECO:0007669"/>
    <property type="project" value="TreeGrafter"/>
</dbReference>
<feature type="transmembrane region" description="Helical" evidence="6">
    <location>
        <begin position="135"/>
        <end position="155"/>
    </location>
</feature>
<dbReference type="OrthoDB" id="536545at2759"/>
<reference evidence="8" key="1">
    <citation type="submission" date="2016-02" db="EMBL/GenBank/DDBJ databases">
        <title>Comparative genomics of biotechnologically important yeasts.</title>
        <authorList>
            <consortium name="DOE Joint Genome Institute"/>
            <person name="Riley R."/>
            <person name="Haridas S."/>
            <person name="Wolfe K.H."/>
            <person name="Lopes M.R."/>
            <person name="Hittinger C.T."/>
            <person name="Goker M."/>
            <person name="Salamov A."/>
            <person name="Wisecaver J."/>
            <person name="Long T.M."/>
            <person name="Aerts A.L."/>
            <person name="Barry K."/>
            <person name="Choi C."/>
            <person name="Clum A."/>
            <person name="Coughlan A.Y."/>
            <person name="Deshpande S."/>
            <person name="Douglass A.P."/>
            <person name="Hanson S.J."/>
            <person name="Klenk H.-P."/>
            <person name="Labutti K."/>
            <person name="Lapidus A."/>
            <person name="Lindquist E."/>
            <person name="Lipzen A."/>
            <person name="Meier-Kolthoff J.P."/>
            <person name="Ohm R.A."/>
            <person name="Otillar R.P."/>
            <person name="Pangilinan J."/>
            <person name="Peng Y."/>
            <person name="Rokas A."/>
            <person name="Rosa C.A."/>
            <person name="Scheuner C."/>
            <person name="Sibirny A.A."/>
            <person name="Slot J.C."/>
            <person name="Stielow J.B."/>
            <person name="Sun H."/>
            <person name="Kurtzman C.P."/>
            <person name="Blackwell M."/>
            <person name="Jeffries T.W."/>
            <person name="Grigoriev I.V."/>
        </authorList>
    </citation>
    <scope>NUCLEOTIDE SEQUENCE [LARGE SCALE GENOMIC DNA]</scope>
    <source>
        <strain evidence="8">NRRL Y-17796</strain>
    </source>
</reference>
<comment type="similarity">
    <text evidence="2">Belongs to the archaeal/bacterial/fungal opsin family.</text>
</comment>
<keyword evidence="3 6" id="KW-0812">Transmembrane</keyword>
<name>A0A1E4TCP7_9ASCO</name>
<sequence length="289" mass="31841">MAVVVSSASGGNQALEVNPPSLPNQINLTTNGSNWYWTVFCIFGALTIGYTIWGWYVPRKERSLHYLSIFSAMVAAVTYFTLASNLGYTYTAAEFSHYMSGDRQVFYARYIGWFIVSSLFFIILHFFAGVYWVTTMFSVATAWMTVVCALIGTLVSSTYKWGYFTFGVAAGLLLTYQLIFVCRPSAKELGTDIARHFDIAVGSFLVLFLLYPICWGISEGGNVISPTSEGVFYGVLDILALAGVNTYVLYAARHVTYSRLGLATDSPAKSVEKEQVADARLSAETATHV</sequence>